<dbReference type="InterPro" id="IPR001119">
    <property type="entry name" value="SLH_dom"/>
</dbReference>
<keyword evidence="11" id="KW-1185">Reference proteome</keyword>
<keyword evidence="4 10" id="KW-0378">Hydrolase</keyword>
<dbReference type="GO" id="GO:0008745">
    <property type="term" value="F:N-acetylmuramoyl-L-alanine amidase activity"/>
    <property type="evidence" value="ECO:0007669"/>
    <property type="project" value="UniProtKB-EC"/>
</dbReference>
<name>A0ABT4DX25_9BACL</name>
<dbReference type="InterPro" id="IPR002502">
    <property type="entry name" value="Amidase_domain"/>
</dbReference>
<keyword evidence="5" id="KW-0749">Sporulation</keyword>
<reference evidence="10 11" key="1">
    <citation type="submission" date="2022-05" db="EMBL/GenBank/DDBJ databases">
        <title>Genome Sequencing of Bee-Associated Microbes.</title>
        <authorList>
            <person name="Dunlap C."/>
        </authorList>
    </citation>
    <scope>NUCLEOTIDE SEQUENCE [LARGE SCALE GENOMIC DNA]</scope>
    <source>
        <strain evidence="10 11">NRRL NRS-1438</strain>
    </source>
</reference>
<feature type="compositionally biased region" description="Basic and acidic residues" evidence="8">
    <location>
        <begin position="1"/>
        <end position="15"/>
    </location>
</feature>
<keyword evidence="6" id="KW-0178">Competence</keyword>
<feature type="domain" description="SLH" evidence="9">
    <location>
        <begin position="163"/>
        <end position="225"/>
    </location>
</feature>
<evidence type="ECO:0000313" key="10">
    <source>
        <dbReference type="EMBL" id="MCY9521922.1"/>
    </source>
</evidence>
<evidence type="ECO:0000256" key="3">
    <source>
        <dbReference type="ARBA" id="ARBA00011901"/>
    </source>
</evidence>
<comment type="caution">
    <text evidence="10">The sequence shown here is derived from an EMBL/GenBank/DDBJ whole genome shotgun (WGS) entry which is preliminary data.</text>
</comment>
<dbReference type="PANTHER" id="PTHR30417">
    <property type="entry name" value="N-ACETYLMURAMOYL-L-ALANINE AMIDASE AMID"/>
    <property type="match status" value="1"/>
</dbReference>
<dbReference type="Pfam" id="PF00395">
    <property type="entry name" value="SLH"/>
    <property type="match status" value="1"/>
</dbReference>
<organism evidence="10 11">
    <name type="scientific">Paenibacillus apiarius</name>
    <dbReference type="NCBI Taxonomy" id="46240"/>
    <lineage>
        <taxon>Bacteria</taxon>
        <taxon>Bacillati</taxon>
        <taxon>Bacillota</taxon>
        <taxon>Bacilli</taxon>
        <taxon>Bacillales</taxon>
        <taxon>Paenibacillaceae</taxon>
        <taxon>Paenibacillus</taxon>
    </lineage>
</organism>
<keyword evidence="7" id="KW-0961">Cell wall biogenesis/degradation</keyword>
<evidence type="ECO:0000256" key="7">
    <source>
        <dbReference type="ARBA" id="ARBA00023316"/>
    </source>
</evidence>
<evidence type="ECO:0000259" key="9">
    <source>
        <dbReference type="PROSITE" id="PS51272"/>
    </source>
</evidence>
<evidence type="ECO:0000256" key="8">
    <source>
        <dbReference type="SAM" id="MobiDB-lite"/>
    </source>
</evidence>
<protein>
    <recommendedName>
        <fullName evidence="3">N-acetylmuramoyl-L-alanine amidase</fullName>
        <ecNumber evidence="3">3.5.1.28</ecNumber>
    </recommendedName>
</protein>
<dbReference type="EMBL" id="JAMDLW010000029">
    <property type="protein sequence ID" value="MCY9521922.1"/>
    <property type="molecule type" value="Genomic_DNA"/>
</dbReference>
<dbReference type="InterPro" id="IPR051206">
    <property type="entry name" value="NAMLAA_amidase_2"/>
</dbReference>
<accession>A0ABT4DX25</accession>
<dbReference type="SUPFAM" id="SSF55846">
    <property type="entry name" value="N-acetylmuramoyl-L-alanine amidase-like"/>
    <property type="match status" value="1"/>
</dbReference>
<dbReference type="PROSITE" id="PS51272">
    <property type="entry name" value="SLH"/>
    <property type="match status" value="1"/>
</dbReference>
<comment type="similarity">
    <text evidence="2">Belongs to the N-acetylmuramoyl-L-alanine amidase 2 family.</text>
</comment>
<dbReference type="RefSeq" id="WP_087431640.1">
    <property type="nucleotide sequence ID" value="NZ_JAMDLV010000053.1"/>
</dbReference>
<gene>
    <name evidence="10" type="ORF">M5X09_20000</name>
</gene>
<dbReference type="InterPro" id="IPR036505">
    <property type="entry name" value="Amidase/PGRP_sf"/>
</dbReference>
<comment type="catalytic activity">
    <reaction evidence="1">
        <text>Hydrolyzes the link between N-acetylmuramoyl residues and L-amino acid residues in certain cell-wall glycopeptides.</text>
        <dbReference type="EC" id="3.5.1.28"/>
    </reaction>
</comment>
<evidence type="ECO:0000256" key="4">
    <source>
        <dbReference type="ARBA" id="ARBA00022801"/>
    </source>
</evidence>
<dbReference type="Proteomes" id="UP001207626">
    <property type="component" value="Unassembled WGS sequence"/>
</dbReference>
<dbReference type="PANTHER" id="PTHR30417:SF11">
    <property type="entry name" value="N-ACETYLMURAMOYL-L-ALANINE AMIDASE XLYA"/>
    <property type="match status" value="1"/>
</dbReference>
<evidence type="ECO:0000256" key="2">
    <source>
        <dbReference type="ARBA" id="ARBA00007553"/>
    </source>
</evidence>
<feature type="region of interest" description="Disordered" evidence="8">
    <location>
        <begin position="1"/>
        <end position="24"/>
    </location>
</feature>
<proteinExistence type="inferred from homology"/>
<dbReference type="Gene3D" id="3.40.80.10">
    <property type="entry name" value="Peptidoglycan recognition protein-like"/>
    <property type="match status" value="1"/>
</dbReference>
<evidence type="ECO:0000256" key="1">
    <source>
        <dbReference type="ARBA" id="ARBA00001561"/>
    </source>
</evidence>
<dbReference type="Pfam" id="PF01510">
    <property type="entry name" value="Amidase_2"/>
    <property type="match status" value="1"/>
</dbReference>
<dbReference type="EC" id="3.5.1.28" evidence="3"/>
<evidence type="ECO:0000256" key="5">
    <source>
        <dbReference type="ARBA" id="ARBA00022969"/>
    </source>
</evidence>
<evidence type="ECO:0000256" key="6">
    <source>
        <dbReference type="ARBA" id="ARBA00023287"/>
    </source>
</evidence>
<evidence type="ECO:0000313" key="11">
    <source>
        <dbReference type="Proteomes" id="UP001207626"/>
    </source>
</evidence>
<sequence>MTIEIKQRLLPDGRPNKPSRPMTPQYITVHNTDNTAPGATAEAHSRYILNGSGGTQTSWHYTVDDHEIYQSLRDNEQGWHAGDGSGPGNASSIGIEVCMYQGMDEPLAWQRAAELIALLAKRHGIGLNAIVPHRHWSGKACPSRILPRWQEFMQLVEKAMKASDKPVPPDIIGHWAEASIRAVIEAGIMVGRDSGNFEPNQPITRAEVAVVAERLLRRSANKPGE</sequence>
<dbReference type="SMART" id="SM00644">
    <property type="entry name" value="Ami_2"/>
    <property type="match status" value="1"/>
</dbReference>
<dbReference type="CDD" id="cd06583">
    <property type="entry name" value="PGRP"/>
    <property type="match status" value="1"/>
</dbReference>